<evidence type="ECO:0000313" key="3">
    <source>
        <dbReference type="EMBL" id="KQC86247.1"/>
    </source>
</evidence>
<dbReference type="PANTHER" id="PTHR37825:SF1">
    <property type="entry name" value="TRNA(MET) CYTIDINE ACETATE LIGASE"/>
    <property type="match status" value="1"/>
</dbReference>
<dbReference type="GO" id="GO:0005524">
    <property type="term" value="F:ATP binding"/>
    <property type="evidence" value="ECO:0007669"/>
    <property type="project" value="UniProtKB-KW"/>
</dbReference>
<dbReference type="HAMAP" id="MF_01539">
    <property type="entry name" value="TmcAL"/>
    <property type="match status" value="1"/>
</dbReference>
<dbReference type="GO" id="GO:0000049">
    <property type="term" value="F:tRNA binding"/>
    <property type="evidence" value="ECO:0007669"/>
    <property type="project" value="UniProtKB-KW"/>
</dbReference>
<dbReference type="GO" id="GO:0005737">
    <property type="term" value="C:cytoplasm"/>
    <property type="evidence" value="ECO:0007669"/>
    <property type="project" value="UniProtKB-SubCell"/>
</dbReference>
<dbReference type="AlphaFoldDB" id="A0AAW3JUI6"/>
<dbReference type="RefSeq" id="WP_055941604.1">
    <property type="nucleotide sequence ID" value="NZ_LLKB01000001.1"/>
</dbReference>
<dbReference type="Gene3D" id="3.40.50.620">
    <property type="entry name" value="HUPs"/>
    <property type="match status" value="1"/>
</dbReference>
<organism evidence="3 4">
    <name type="scientific">Butyribacter intestini</name>
    <dbReference type="NCBI Taxonomy" id="1703332"/>
    <lineage>
        <taxon>Bacteria</taxon>
        <taxon>Bacillati</taxon>
        <taxon>Bacillota</taxon>
        <taxon>Clostridia</taxon>
        <taxon>Lachnospirales</taxon>
        <taxon>Lachnospiraceae</taxon>
        <taxon>Butyribacter</taxon>
    </lineage>
</organism>
<dbReference type="Proteomes" id="UP000050833">
    <property type="component" value="Unassembled WGS sequence"/>
</dbReference>
<dbReference type="EMBL" id="LLKB01000001">
    <property type="protein sequence ID" value="KQC86247.1"/>
    <property type="molecule type" value="Genomic_DNA"/>
</dbReference>
<feature type="binding site" evidence="2">
    <location>
        <position position="102"/>
    </location>
    <ligand>
        <name>ATP</name>
        <dbReference type="ChEBI" id="CHEBI:30616"/>
    </ligand>
</feature>
<accession>A0AAW3JUI6</accession>
<name>A0AAW3JUI6_9FIRM</name>
<evidence type="ECO:0000256" key="2">
    <source>
        <dbReference type="HAMAP-Rule" id="MF_01539"/>
    </source>
</evidence>
<keyword evidence="2" id="KW-0694">RNA-binding</keyword>
<comment type="similarity">
    <text evidence="2">Belongs to the TmcAL family.</text>
</comment>
<comment type="catalytic activity">
    <reaction evidence="2">
        <text>cytidine(34) in elongator tRNA(Met) + acetate + ATP = N(4)-acetylcytidine(34) in elongator tRNA(Met) + AMP + diphosphate</text>
        <dbReference type="Rhea" id="RHEA:58144"/>
        <dbReference type="Rhea" id="RHEA-COMP:10693"/>
        <dbReference type="Rhea" id="RHEA-COMP:10694"/>
        <dbReference type="ChEBI" id="CHEBI:30089"/>
        <dbReference type="ChEBI" id="CHEBI:30616"/>
        <dbReference type="ChEBI" id="CHEBI:33019"/>
        <dbReference type="ChEBI" id="CHEBI:74900"/>
        <dbReference type="ChEBI" id="CHEBI:82748"/>
        <dbReference type="ChEBI" id="CHEBI:456215"/>
    </reaction>
</comment>
<dbReference type="PANTHER" id="PTHR37825">
    <property type="entry name" value="TRNA(MET) CYTIDINE ACETATE LIGASE"/>
    <property type="match status" value="1"/>
</dbReference>
<feature type="binding site" evidence="2">
    <location>
        <begin position="189"/>
        <end position="190"/>
    </location>
    <ligand>
        <name>ATP</name>
        <dbReference type="ChEBI" id="CHEBI:30616"/>
    </ligand>
</feature>
<protein>
    <recommendedName>
        <fullName evidence="2">tRNA(Met) cytidine acetate ligase</fullName>
        <ecNumber evidence="2">6.3.4.-</ecNumber>
    </recommendedName>
</protein>
<evidence type="ECO:0000313" key="4">
    <source>
        <dbReference type="Proteomes" id="UP000050833"/>
    </source>
</evidence>
<comment type="subcellular location">
    <subcellularLocation>
        <location evidence="2">Cytoplasm</location>
    </subcellularLocation>
</comment>
<reference evidence="3 4" key="1">
    <citation type="submission" date="2015-10" db="EMBL/GenBank/DDBJ databases">
        <title>Butyribacter intestini gen. nov., sp. nov., a butyric acid-producing bacterium of the family Lachnospiraceae isolated from the human faeces.</title>
        <authorList>
            <person name="Zou Y."/>
            <person name="Xue W."/>
            <person name="Luo G."/>
            <person name="Lv M."/>
        </authorList>
    </citation>
    <scope>NUCLEOTIDE SEQUENCE [LARGE SCALE GENOMIC DNA]</scope>
    <source>
        <strain evidence="3 4">TF01-11</strain>
    </source>
</reference>
<gene>
    <name evidence="2" type="primary">tmcAL</name>
    <name evidence="3" type="ORF">APZ18_03405</name>
</gene>
<evidence type="ECO:0000256" key="1">
    <source>
        <dbReference type="ARBA" id="ARBA00022694"/>
    </source>
</evidence>
<comment type="function">
    <text evidence="2">Catalyzes the formation of N(4)-acetylcytidine (ac(4)C) at the wobble position of elongator tRNA(Met), using acetate and ATP as substrates. First activates an acetate ion to form acetyladenylate (Ac-AMP) and then transfers the acetyl group to tRNA to form ac(4)C34.</text>
</comment>
<keyword evidence="1 2" id="KW-0819">tRNA processing</keyword>
<feature type="binding site" evidence="2">
    <location>
        <position position="164"/>
    </location>
    <ligand>
        <name>ATP</name>
        <dbReference type="ChEBI" id="CHEBI:30616"/>
    </ligand>
</feature>
<dbReference type="GO" id="GO:0016879">
    <property type="term" value="F:ligase activity, forming carbon-nitrogen bonds"/>
    <property type="evidence" value="ECO:0007669"/>
    <property type="project" value="UniProtKB-UniRule"/>
</dbReference>
<sequence>MKTIGIVAEYNPFHNGHKYQIEQTKKQLGADNVVVVMSGNFVQRGGVAWTDKYLRTKMAIDCGADFVFELPTVFACASAETFALGSVALLDSLGFVDEICFGSEEGNLEILEKISSILNSNDYIKELEIYLKKGISFPVAREEYLKQHMPQYRDILPTLLKQPNNILGIEYIKALKRIGSHIKPVTIKRIDNGYHSTSLDSTPTLSDNTCNLIPNRNMQNTNKNVCCSPDSKKEIYLSDKENNKFSSASAIRTSFEKLNFFSDINKKEAALTTITTHVPEPVINILKNNLTRFPADNPLFSDMLYFKLLSLKKEDMPLGIYSDISPELSDRIYNNLPHYKGFDNFADILKTKQYTHTRITRVLTHILLDIKKEDIELFITKLYPNRDKPLTKNSQADEHDKNITVFMPTLAYARLLGMNKNKSGLLRNIKNIPLITKVADADKSFERFLSQFQTDNVFSKKPAQANESNGNNAVSITDKQHLQYMKQLQKMFKYDLFAADLYRFCTHNHVPDEYRAGVYILH</sequence>
<dbReference type="InterPro" id="IPR008513">
    <property type="entry name" value="tRNA(Met)_cyd_acetate_ligase"/>
</dbReference>
<keyword evidence="2" id="KW-0963">Cytoplasm</keyword>
<keyword evidence="4" id="KW-1185">Reference proteome</keyword>
<keyword evidence="2" id="KW-0547">Nucleotide-binding</keyword>
<keyword evidence="2" id="KW-0436">Ligase</keyword>
<dbReference type="InterPro" id="IPR014729">
    <property type="entry name" value="Rossmann-like_a/b/a_fold"/>
</dbReference>
<proteinExistence type="inferred from homology"/>
<feature type="binding site" evidence="2">
    <location>
        <begin position="7"/>
        <end position="20"/>
    </location>
    <ligand>
        <name>ATP</name>
        <dbReference type="ChEBI" id="CHEBI:30616"/>
    </ligand>
</feature>
<dbReference type="EC" id="6.3.4.-" evidence="2"/>
<comment type="caution">
    <text evidence="3">The sequence shown here is derived from an EMBL/GenBank/DDBJ whole genome shotgun (WGS) entry which is preliminary data.</text>
</comment>
<dbReference type="Pfam" id="PF05636">
    <property type="entry name" value="HIGH_NTase1"/>
    <property type="match status" value="2"/>
</dbReference>
<dbReference type="SUPFAM" id="SSF52374">
    <property type="entry name" value="Nucleotidylyl transferase"/>
    <property type="match status" value="1"/>
</dbReference>
<keyword evidence="2" id="KW-0820">tRNA-binding</keyword>
<keyword evidence="2" id="KW-0067">ATP-binding</keyword>
<dbReference type="GO" id="GO:0006400">
    <property type="term" value="P:tRNA modification"/>
    <property type="evidence" value="ECO:0007669"/>
    <property type="project" value="UniProtKB-UniRule"/>
</dbReference>